<feature type="compositionally biased region" description="Basic and acidic residues" evidence="1">
    <location>
        <begin position="72"/>
        <end position="103"/>
    </location>
</feature>
<dbReference type="AlphaFoldDB" id="A0A8X6PXX6"/>
<name>A0A8X6PXX6_NEPPI</name>
<sequence>MICLKRWISVPLFLYRQLLYLPRPINVTRRNTQRYFENLLKNLLRDPCRNCCPPLSLFNRTQSSSTWAFHGQTDDRSTENDPKRGKGSCSKEEKINGDTDERKRLRQTHFS</sequence>
<protein>
    <submittedName>
        <fullName evidence="2">Uncharacterized protein</fullName>
    </submittedName>
</protein>
<comment type="caution">
    <text evidence="2">The sequence shown here is derived from an EMBL/GenBank/DDBJ whole genome shotgun (WGS) entry which is preliminary data.</text>
</comment>
<proteinExistence type="predicted"/>
<keyword evidence="3" id="KW-1185">Reference proteome</keyword>
<accession>A0A8X6PXX6</accession>
<feature type="region of interest" description="Disordered" evidence="1">
    <location>
        <begin position="68"/>
        <end position="111"/>
    </location>
</feature>
<dbReference type="EMBL" id="BMAW01026082">
    <property type="protein sequence ID" value="GFT95460.1"/>
    <property type="molecule type" value="Genomic_DNA"/>
</dbReference>
<reference evidence="2" key="1">
    <citation type="submission" date="2020-08" db="EMBL/GenBank/DDBJ databases">
        <title>Multicomponent nature underlies the extraordinary mechanical properties of spider dragline silk.</title>
        <authorList>
            <person name="Kono N."/>
            <person name="Nakamura H."/>
            <person name="Mori M."/>
            <person name="Yoshida Y."/>
            <person name="Ohtoshi R."/>
            <person name="Malay A.D."/>
            <person name="Moran D.A.P."/>
            <person name="Tomita M."/>
            <person name="Numata K."/>
            <person name="Arakawa K."/>
        </authorList>
    </citation>
    <scope>NUCLEOTIDE SEQUENCE</scope>
</reference>
<evidence type="ECO:0000313" key="3">
    <source>
        <dbReference type="Proteomes" id="UP000887013"/>
    </source>
</evidence>
<dbReference type="Proteomes" id="UP000887013">
    <property type="component" value="Unassembled WGS sequence"/>
</dbReference>
<evidence type="ECO:0000313" key="2">
    <source>
        <dbReference type="EMBL" id="GFT95460.1"/>
    </source>
</evidence>
<organism evidence="2 3">
    <name type="scientific">Nephila pilipes</name>
    <name type="common">Giant wood spider</name>
    <name type="synonym">Nephila maculata</name>
    <dbReference type="NCBI Taxonomy" id="299642"/>
    <lineage>
        <taxon>Eukaryota</taxon>
        <taxon>Metazoa</taxon>
        <taxon>Ecdysozoa</taxon>
        <taxon>Arthropoda</taxon>
        <taxon>Chelicerata</taxon>
        <taxon>Arachnida</taxon>
        <taxon>Araneae</taxon>
        <taxon>Araneomorphae</taxon>
        <taxon>Entelegynae</taxon>
        <taxon>Araneoidea</taxon>
        <taxon>Nephilidae</taxon>
        <taxon>Nephila</taxon>
    </lineage>
</organism>
<evidence type="ECO:0000256" key="1">
    <source>
        <dbReference type="SAM" id="MobiDB-lite"/>
    </source>
</evidence>
<gene>
    <name evidence="2" type="ORF">NPIL_484441</name>
</gene>